<dbReference type="PROSITE" id="PS50943">
    <property type="entry name" value="HTH_CROC1"/>
    <property type="match status" value="1"/>
</dbReference>
<dbReference type="Gene3D" id="1.10.260.40">
    <property type="entry name" value="lambda repressor-like DNA-binding domains"/>
    <property type="match status" value="1"/>
</dbReference>
<evidence type="ECO:0000313" key="3">
    <source>
        <dbReference type="Proteomes" id="UP001597061"/>
    </source>
</evidence>
<evidence type="ECO:0000313" key="2">
    <source>
        <dbReference type="EMBL" id="MFD0991147.1"/>
    </source>
</evidence>
<dbReference type="EMBL" id="JBHTJI010000042">
    <property type="protein sequence ID" value="MFD0991147.1"/>
    <property type="molecule type" value="Genomic_DNA"/>
</dbReference>
<name>A0ABW3JL48_9FLAO</name>
<reference evidence="3" key="1">
    <citation type="journal article" date="2019" name="Int. J. Syst. Evol. Microbiol.">
        <title>The Global Catalogue of Microorganisms (GCM) 10K type strain sequencing project: providing services to taxonomists for standard genome sequencing and annotation.</title>
        <authorList>
            <consortium name="The Broad Institute Genomics Platform"/>
            <consortium name="The Broad Institute Genome Sequencing Center for Infectious Disease"/>
            <person name="Wu L."/>
            <person name="Ma J."/>
        </authorList>
    </citation>
    <scope>NUCLEOTIDE SEQUENCE [LARGE SCALE GENOMIC DNA]</scope>
    <source>
        <strain evidence="3">CCUG 62414</strain>
    </source>
</reference>
<organism evidence="2 3">
    <name type="scientific">Mariniflexile jejuense</name>
    <dbReference type="NCBI Taxonomy" id="1173582"/>
    <lineage>
        <taxon>Bacteria</taxon>
        <taxon>Pseudomonadati</taxon>
        <taxon>Bacteroidota</taxon>
        <taxon>Flavobacteriia</taxon>
        <taxon>Flavobacteriales</taxon>
        <taxon>Flavobacteriaceae</taxon>
        <taxon>Mariniflexile</taxon>
    </lineage>
</organism>
<dbReference type="CDD" id="cd00093">
    <property type="entry name" value="HTH_XRE"/>
    <property type="match status" value="1"/>
</dbReference>
<sequence length="82" mass="9642">MNENTNKVQFQQLFGTKIKELRKLKKLSLRQLSQRCNLDYSDIAKYEKGEVNIQLSTVFELSKGLEVHPKVLFDFDFLFNAD</sequence>
<keyword evidence="3" id="KW-1185">Reference proteome</keyword>
<dbReference type="Proteomes" id="UP001597061">
    <property type="component" value="Unassembled WGS sequence"/>
</dbReference>
<gene>
    <name evidence="2" type="ORF">ACFQ1R_13650</name>
</gene>
<dbReference type="SUPFAM" id="SSF47413">
    <property type="entry name" value="lambda repressor-like DNA-binding domains"/>
    <property type="match status" value="1"/>
</dbReference>
<dbReference type="SMART" id="SM00530">
    <property type="entry name" value="HTH_XRE"/>
    <property type="match status" value="1"/>
</dbReference>
<accession>A0ABW3JL48</accession>
<dbReference type="Pfam" id="PF01381">
    <property type="entry name" value="HTH_3"/>
    <property type="match status" value="1"/>
</dbReference>
<evidence type="ECO:0000259" key="1">
    <source>
        <dbReference type="PROSITE" id="PS50943"/>
    </source>
</evidence>
<comment type="caution">
    <text evidence="2">The sequence shown here is derived from an EMBL/GenBank/DDBJ whole genome shotgun (WGS) entry which is preliminary data.</text>
</comment>
<dbReference type="InterPro" id="IPR001387">
    <property type="entry name" value="Cro/C1-type_HTH"/>
</dbReference>
<dbReference type="InterPro" id="IPR010982">
    <property type="entry name" value="Lambda_DNA-bd_dom_sf"/>
</dbReference>
<protein>
    <submittedName>
        <fullName evidence="2">Helix-turn-helix domain-containing protein</fullName>
    </submittedName>
</protein>
<feature type="domain" description="HTH cro/C1-type" evidence="1">
    <location>
        <begin position="18"/>
        <end position="72"/>
    </location>
</feature>
<dbReference type="RefSeq" id="WP_379926827.1">
    <property type="nucleotide sequence ID" value="NZ_JBHTJI010000042.1"/>
</dbReference>
<proteinExistence type="predicted"/>